<feature type="transmembrane region" description="Helical" evidence="5">
    <location>
        <begin position="31"/>
        <end position="49"/>
    </location>
</feature>
<evidence type="ECO:0000256" key="5">
    <source>
        <dbReference type="SAM" id="Phobius"/>
    </source>
</evidence>
<organism evidence="7 8">
    <name type="scientific">Candidatus Marsarchaeota G2 archaeon OSP_D</name>
    <dbReference type="NCBI Taxonomy" id="1978157"/>
    <lineage>
        <taxon>Archaea</taxon>
        <taxon>Candidatus Marsarchaeota</taxon>
        <taxon>Candidatus Marsarchaeota group 2</taxon>
    </lineage>
</organism>
<evidence type="ECO:0000259" key="6">
    <source>
        <dbReference type="Pfam" id="PF01061"/>
    </source>
</evidence>
<proteinExistence type="predicted"/>
<dbReference type="PANTHER" id="PTHR43229:SF3">
    <property type="entry name" value="ABC-TYPE MULTIDRUG TRANSPORT SYSTEM, PERMEASE COMPONENT"/>
    <property type="match status" value="1"/>
</dbReference>
<dbReference type="GO" id="GO:0016020">
    <property type="term" value="C:membrane"/>
    <property type="evidence" value="ECO:0007669"/>
    <property type="project" value="UniProtKB-SubCell"/>
</dbReference>
<feature type="domain" description="ABC-2 type transporter transmembrane" evidence="6">
    <location>
        <begin position="19"/>
        <end position="211"/>
    </location>
</feature>
<dbReference type="AlphaFoldDB" id="A0A2R6AI75"/>
<evidence type="ECO:0000256" key="4">
    <source>
        <dbReference type="ARBA" id="ARBA00023136"/>
    </source>
</evidence>
<keyword evidence="4 5" id="KW-0472">Membrane</keyword>
<dbReference type="GO" id="GO:0140359">
    <property type="term" value="F:ABC-type transporter activity"/>
    <property type="evidence" value="ECO:0007669"/>
    <property type="project" value="InterPro"/>
</dbReference>
<comment type="caution">
    <text evidence="7">The sequence shown here is derived from an EMBL/GenBank/DDBJ whole genome shotgun (WGS) entry which is preliminary data.</text>
</comment>
<dbReference type="Pfam" id="PF01061">
    <property type="entry name" value="ABC2_membrane"/>
    <property type="match status" value="1"/>
</dbReference>
<name>A0A2R6AI75_9ARCH</name>
<evidence type="ECO:0000313" key="8">
    <source>
        <dbReference type="Proteomes" id="UP000240322"/>
    </source>
</evidence>
<keyword evidence="2 5" id="KW-0812">Transmembrane</keyword>
<evidence type="ECO:0000256" key="1">
    <source>
        <dbReference type="ARBA" id="ARBA00004141"/>
    </source>
</evidence>
<keyword evidence="3 5" id="KW-1133">Transmembrane helix</keyword>
<feature type="transmembrane region" description="Helical" evidence="5">
    <location>
        <begin position="221"/>
        <end position="239"/>
    </location>
</feature>
<evidence type="ECO:0000256" key="2">
    <source>
        <dbReference type="ARBA" id="ARBA00022692"/>
    </source>
</evidence>
<evidence type="ECO:0000256" key="3">
    <source>
        <dbReference type="ARBA" id="ARBA00022989"/>
    </source>
</evidence>
<feature type="transmembrane region" description="Helical" evidence="5">
    <location>
        <begin position="135"/>
        <end position="159"/>
    </location>
</feature>
<evidence type="ECO:0000313" key="7">
    <source>
        <dbReference type="EMBL" id="PSN86071.1"/>
    </source>
</evidence>
<dbReference type="PANTHER" id="PTHR43229">
    <property type="entry name" value="NODULATION PROTEIN J"/>
    <property type="match status" value="1"/>
</dbReference>
<feature type="transmembrane region" description="Helical" evidence="5">
    <location>
        <begin position="165"/>
        <end position="184"/>
    </location>
</feature>
<accession>A0A2R6AI75</accession>
<protein>
    <recommendedName>
        <fullName evidence="6">ABC-2 type transporter transmembrane domain-containing protein</fullName>
    </recommendedName>
</protein>
<dbReference type="EMBL" id="NEXE01000220">
    <property type="protein sequence ID" value="PSN86071.1"/>
    <property type="molecule type" value="Genomic_DNA"/>
</dbReference>
<feature type="transmembrane region" description="Helical" evidence="5">
    <location>
        <begin position="100"/>
        <end position="123"/>
    </location>
</feature>
<feature type="transmembrane region" description="Helical" evidence="5">
    <location>
        <begin position="56"/>
        <end position="80"/>
    </location>
</feature>
<gene>
    <name evidence="7" type="ORF">B9Q03_11920</name>
</gene>
<reference evidence="7 8" key="1">
    <citation type="submission" date="2017-04" db="EMBL/GenBank/DDBJ databases">
        <title>Novel microbial lineages endemic to geothermal iron-oxide mats fill important gaps in the evolutionary history of Archaea.</title>
        <authorList>
            <person name="Jay Z.J."/>
            <person name="Beam J.P."/>
            <person name="Dlakic M."/>
            <person name="Rusch D.B."/>
            <person name="Kozubal M.A."/>
            <person name="Inskeep W.P."/>
        </authorList>
    </citation>
    <scope>NUCLEOTIDE SEQUENCE [LARGE SCALE GENOMIC DNA]</scope>
    <source>
        <strain evidence="7">OSP_D</strain>
    </source>
</reference>
<comment type="subcellular location">
    <subcellularLocation>
        <location evidence="1">Membrane</location>
        <topology evidence="1">Multi-pass membrane protein</topology>
    </subcellularLocation>
</comment>
<dbReference type="InterPro" id="IPR051784">
    <property type="entry name" value="Nod_factor_ABC_transporter"/>
</dbReference>
<sequence>MSNKFTDGLKTVLAISWFNGIVNLKRSPLSVLNFVLTPFSILFFIFIFGGPRATTYGLVGGVISTIVSSSIIIETDAAFIRLILKVQDMFVASPCTPLTYVAGLALSELMNGLPGIVIFLALLTHFNHVGVLGDALIVFSAALTWASISSLGFFISTFARDPRDLWVYSPILTVMLSFLPPVYYPLSVIPNWVRPLAYLAPTTYSAELIRIASGISTGDPALYVAGILAYTFILIYFAGKRMRWREA</sequence>
<dbReference type="InterPro" id="IPR013525">
    <property type="entry name" value="ABC2_TM"/>
</dbReference>
<dbReference type="Proteomes" id="UP000240322">
    <property type="component" value="Unassembled WGS sequence"/>
</dbReference>